<dbReference type="AlphaFoldDB" id="A0A076LLB2"/>
<dbReference type="GeneID" id="33938726"/>
<dbReference type="Gene3D" id="3.60.15.10">
    <property type="entry name" value="Ribonuclease Z/Hydroxyacylglutathione hydrolase-like"/>
    <property type="match status" value="1"/>
</dbReference>
<evidence type="ECO:0000256" key="5">
    <source>
        <dbReference type="ARBA" id="ARBA00022801"/>
    </source>
</evidence>
<keyword evidence="5 7" id="KW-0378">Hydrolase</keyword>
<dbReference type="PIRSF" id="PIRSF005457">
    <property type="entry name" value="Glx"/>
    <property type="match status" value="1"/>
</dbReference>
<dbReference type="InterPro" id="IPR035680">
    <property type="entry name" value="Clx_II_MBL"/>
</dbReference>
<evidence type="ECO:0000259" key="8">
    <source>
        <dbReference type="SMART" id="SM00849"/>
    </source>
</evidence>
<feature type="domain" description="Metallo-beta-lactamase" evidence="8">
    <location>
        <begin position="11"/>
        <end position="165"/>
    </location>
</feature>
<feature type="binding site" evidence="7">
    <location>
        <position position="165"/>
    </location>
    <ligand>
        <name>Zn(2+)</name>
        <dbReference type="ChEBI" id="CHEBI:29105"/>
        <label>2</label>
    </ligand>
</feature>
<organism evidence="9 10">
    <name type="scientific">Edwardsiella anguillarum ET080813</name>
    <dbReference type="NCBI Taxonomy" id="667120"/>
    <lineage>
        <taxon>Bacteria</taxon>
        <taxon>Pseudomonadati</taxon>
        <taxon>Pseudomonadota</taxon>
        <taxon>Gammaproteobacteria</taxon>
        <taxon>Enterobacterales</taxon>
        <taxon>Hafniaceae</taxon>
        <taxon>Edwardsiella</taxon>
    </lineage>
</organism>
<feature type="binding site" evidence="7">
    <location>
        <position position="127"/>
    </location>
    <ligand>
        <name>Zn(2+)</name>
        <dbReference type="ChEBI" id="CHEBI:29105"/>
        <label>2</label>
    </ligand>
</feature>
<comment type="function">
    <text evidence="7">Thiolesterase that catalyzes the hydrolysis of S-D-lactoyl-glutathione to form glutathione and D-lactic acid.</text>
</comment>
<dbReference type="PANTHER" id="PTHR43705:SF1">
    <property type="entry name" value="HYDROXYACYLGLUTATHIONE HYDROLASE GLOB"/>
    <property type="match status" value="1"/>
</dbReference>
<comment type="catalytic activity">
    <reaction evidence="1 7">
        <text>an S-(2-hydroxyacyl)glutathione + H2O = a 2-hydroxy carboxylate + glutathione + H(+)</text>
        <dbReference type="Rhea" id="RHEA:21864"/>
        <dbReference type="ChEBI" id="CHEBI:15377"/>
        <dbReference type="ChEBI" id="CHEBI:15378"/>
        <dbReference type="ChEBI" id="CHEBI:57925"/>
        <dbReference type="ChEBI" id="CHEBI:58896"/>
        <dbReference type="ChEBI" id="CHEBI:71261"/>
        <dbReference type="EC" id="3.1.2.6"/>
    </reaction>
</comment>
<dbReference type="EMBL" id="CP006664">
    <property type="protein sequence ID" value="AIJ07512.1"/>
    <property type="molecule type" value="Genomic_DNA"/>
</dbReference>
<dbReference type="InterPro" id="IPR017782">
    <property type="entry name" value="Hydroxyacylglutathione_Hdrlase"/>
</dbReference>
<proteinExistence type="inferred from homology"/>
<dbReference type="InterPro" id="IPR050110">
    <property type="entry name" value="Glyoxalase_II_hydrolase"/>
</dbReference>
<feature type="binding site" evidence="7">
    <location>
        <position position="55"/>
    </location>
    <ligand>
        <name>Zn(2+)</name>
        <dbReference type="ChEBI" id="CHEBI:29105"/>
        <label>1</label>
    </ligand>
</feature>
<dbReference type="InterPro" id="IPR032282">
    <property type="entry name" value="HAGH_C"/>
</dbReference>
<feature type="binding site" evidence="7">
    <location>
        <position position="127"/>
    </location>
    <ligand>
        <name>Zn(2+)</name>
        <dbReference type="ChEBI" id="CHEBI:29105"/>
        <label>1</label>
    </ligand>
</feature>
<gene>
    <name evidence="7 9" type="primary">gloB</name>
    <name evidence="9" type="ORF">ETEE_1047</name>
</gene>
<dbReference type="SUPFAM" id="SSF56281">
    <property type="entry name" value="Metallo-hydrolase/oxidoreductase"/>
    <property type="match status" value="1"/>
</dbReference>
<reference evidence="9 10" key="1">
    <citation type="journal article" date="2012" name="PLoS ONE">
        <title>Edwardsiella comparative phylogenomics reveal the new intra/inter-species taxonomic relationships, virulence evolution and niche adaptation mechanisms.</title>
        <authorList>
            <person name="Yang M."/>
            <person name="Lv Y."/>
            <person name="Xiao J."/>
            <person name="Wu H."/>
            <person name="Zheng H."/>
            <person name="Liu Q."/>
            <person name="Zhang Y."/>
            <person name="Wang Q."/>
        </authorList>
    </citation>
    <scope>NUCLEOTIDE SEQUENCE [LARGE SCALE GENOMIC DNA]</scope>
    <source>
        <strain evidence="10">080813</strain>
    </source>
</reference>
<dbReference type="Proteomes" id="UP000028681">
    <property type="component" value="Chromosome"/>
</dbReference>
<dbReference type="PANTHER" id="PTHR43705">
    <property type="entry name" value="HYDROXYACYLGLUTATHIONE HYDROLASE"/>
    <property type="match status" value="1"/>
</dbReference>
<accession>A0A076LLB2</accession>
<sequence>MDLIGLPVLQDNYIWLLINPQHQCLIVDPGVAAPVLHYLTENRITPKAILLTHHHNDHVGGVAELVQAYPEMPVYGPAETQGLGCTQIVADGDTFSLLECQISVMALPGHTLGHVAYYSAPYLFCGDTLFSAGCGRLFEGSAQQMFDSLQRIMQLPDNTLVCCAHEYTESNLQFARHVLPQNRAIETYQQHVATLRAKQQPTVPSTLRIEREINPFLRCYDDDLQRNVGFPTQPNEIWRVFACLRDMKDSF</sequence>
<evidence type="ECO:0000256" key="6">
    <source>
        <dbReference type="ARBA" id="ARBA00022833"/>
    </source>
</evidence>
<keyword evidence="4 7" id="KW-0479">Metal-binding</keyword>
<evidence type="ECO:0000256" key="3">
    <source>
        <dbReference type="ARBA" id="ARBA00006759"/>
    </source>
</evidence>
<feature type="binding site" evidence="7">
    <location>
        <position position="57"/>
    </location>
    <ligand>
        <name>Zn(2+)</name>
        <dbReference type="ChEBI" id="CHEBI:29105"/>
        <label>2</label>
    </ligand>
</feature>
<evidence type="ECO:0000256" key="4">
    <source>
        <dbReference type="ARBA" id="ARBA00022723"/>
    </source>
</evidence>
<dbReference type="HOGENOM" id="CLU_030571_4_1_6"/>
<dbReference type="GO" id="GO:0046872">
    <property type="term" value="F:metal ion binding"/>
    <property type="evidence" value="ECO:0007669"/>
    <property type="project" value="UniProtKB-KW"/>
</dbReference>
<dbReference type="UniPathway" id="UPA00619">
    <property type="reaction ID" value="UER00676"/>
</dbReference>
<dbReference type="GO" id="GO:0019243">
    <property type="term" value="P:methylglyoxal catabolic process to D-lactate via S-lactoyl-glutathione"/>
    <property type="evidence" value="ECO:0007669"/>
    <property type="project" value="UniProtKB-UniRule"/>
</dbReference>
<dbReference type="KEGG" id="ete:ETEE_1047"/>
<dbReference type="InterPro" id="IPR001279">
    <property type="entry name" value="Metallo-B-lactamas"/>
</dbReference>
<dbReference type="HAMAP" id="MF_01374">
    <property type="entry name" value="Glyoxalase_2"/>
    <property type="match status" value="1"/>
</dbReference>
<protein>
    <recommendedName>
        <fullName evidence="7">Hydroxyacylglutathione hydrolase</fullName>
        <ecNumber evidence="7">3.1.2.6</ecNumber>
    </recommendedName>
    <alternativeName>
        <fullName evidence="7">Glyoxalase II</fullName>
        <shortName evidence="7">Glx II</shortName>
    </alternativeName>
</protein>
<dbReference type="InterPro" id="IPR036866">
    <property type="entry name" value="RibonucZ/Hydroxyglut_hydro"/>
</dbReference>
<dbReference type="GO" id="GO:0004416">
    <property type="term" value="F:hydroxyacylglutathione hydrolase activity"/>
    <property type="evidence" value="ECO:0007669"/>
    <property type="project" value="UniProtKB-UniRule"/>
</dbReference>
<dbReference type="SMART" id="SM00849">
    <property type="entry name" value="Lactamase_B"/>
    <property type="match status" value="1"/>
</dbReference>
<evidence type="ECO:0000256" key="2">
    <source>
        <dbReference type="ARBA" id="ARBA00004963"/>
    </source>
</evidence>
<dbReference type="Pfam" id="PF16123">
    <property type="entry name" value="HAGH_C"/>
    <property type="match status" value="1"/>
</dbReference>
<name>A0A076LLB2_9GAMM</name>
<comment type="similarity">
    <text evidence="3 7">Belongs to the metallo-beta-lactamase superfamily. Glyoxalase II family.</text>
</comment>
<evidence type="ECO:0000256" key="7">
    <source>
        <dbReference type="HAMAP-Rule" id="MF_01374"/>
    </source>
</evidence>
<keyword evidence="6 7" id="KW-0862">Zinc</keyword>
<dbReference type="Pfam" id="PF00753">
    <property type="entry name" value="Lactamase_B"/>
    <property type="match status" value="2"/>
</dbReference>
<comment type="cofactor">
    <cofactor evidence="7">
        <name>Zn(2+)</name>
        <dbReference type="ChEBI" id="CHEBI:29105"/>
    </cofactor>
    <text evidence="7">Binds 2 Zn(2+) ions per subunit.</text>
</comment>
<dbReference type="CDD" id="cd07723">
    <property type="entry name" value="hydroxyacylglutathione_hydrolase_MBL-fold"/>
    <property type="match status" value="1"/>
</dbReference>
<dbReference type="NCBIfam" id="TIGR03413">
    <property type="entry name" value="GSH_gloB"/>
    <property type="match status" value="1"/>
</dbReference>
<comment type="pathway">
    <text evidence="2 7">Secondary metabolite metabolism; methylglyoxal degradation; (R)-lactate from methylglyoxal: step 2/2.</text>
</comment>
<feature type="binding site" evidence="7">
    <location>
        <position position="58"/>
    </location>
    <ligand>
        <name>Zn(2+)</name>
        <dbReference type="ChEBI" id="CHEBI:29105"/>
        <label>2</label>
    </ligand>
</feature>
<evidence type="ECO:0000256" key="1">
    <source>
        <dbReference type="ARBA" id="ARBA00001623"/>
    </source>
</evidence>
<evidence type="ECO:0000313" key="9">
    <source>
        <dbReference type="EMBL" id="AIJ07512.1"/>
    </source>
</evidence>
<evidence type="ECO:0000313" key="10">
    <source>
        <dbReference type="Proteomes" id="UP000028681"/>
    </source>
</evidence>
<feature type="binding site" evidence="7">
    <location>
        <position position="110"/>
    </location>
    <ligand>
        <name>Zn(2+)</name>
        <dbReference type="ChEBI" id="CHEBI:29105"/>
        <label>1</label>
    </ligand>
</feature>
<comment type="subunit">
    <text evidence="7">Monomer.</text>
</comment>
<dbReference type="RefSeq" id="WP_034166002.1">
    <property type="nucleotide sequence ID" value="NZ_CP006664.1"/>
</dbReference>
<feature type="binding site" evidence="7">
    <location>
        <position position="53"/>
    </location>
    <ligand>
        <name>Zn(2+)</name>
        <dbReference type="ChEBI" id="CHEBI:29105"/>
        <label>1</label>
    </ligand>
</feature>
<dbReference type="EC" id="3.1.2.6" evidence="7"/>